<dbReference type="EMBL" id="OZ023712">
    <property type="protein sequence ID" value="CAK9860964.1"/>
    <property type="molecule type" value="Genomic_DNA"/>
</dbReference>
<accession>A0ABP1AEK8</accession>
<name>A0ABP1AEK8_9BRYO</name>
<sequence length="226" mass="25599">MHSEVHRSYFTSLGISVPPGQEHARTRIWPILSRKKNDQKEILAYTRNNSPLSLPLNIRITGSSEEEWTRASALADITQSIESEFEDKLLRYSLSLKDHLSLEWSWQEEQTRGGWECTIFTHISTDTSTISVKNKRHLHWRMSDSLTSMNNGIEFLGPAHSLLLKFGLVNIDCQVRKSASASLLVSLQAIRKKRFIKLDLSKLGPLRTVTPLSSVDDQEAQGAGQE</sequence>
<protein>
    <submittedName>
        <fullName evidence="1">Uncharacterized protein</fullName>
    </submittedName>
</protein>
<evidence type="ECO:0000313" key="1">
    <source>
        <dbReference type="EMBL" id="CAK9860964.1"/>
    </source>
</evidence>
<organism evidence="1 2">
    <name type="scientific">Sphagnum jensenii</name>
    <dbReference type="NCBI Taxonomy" id="128206"/>
    <lineage>
        <taxon>Eukaryota</taxon>
        <taxon>Viridiplantae</taxon>
        <taxon>Streptophyta</taxon>
        <taxon>Embryophyta</taxon>
        <taxon>Bryophyta</taxon>
        <taxon>Sphagnophytina</taxon>
        <taxon>Sphagnopsida</taxon>
        <taxon>Sphagnales</taxon>
        <taxon>Sphagnaceae</taxon>
        <taxon>Sphagnum</taxon>
    </lineage>
</organism>
<dbReference type="Proteomes" id="UP001497522">
    <property type="component" value="Chromosome 11"/>
</dbReference>
<reference evidence="1" key="1">
    <citation type="submission" date="2024-03" db="EMBL/GenBank/DDBJ databases">
        <authorList>
            <consortium name="ELIXIR-Norway"/>
            <consortium name="Elixir Norway"/>
        </authorList>
    </citation>
    <scope>NUCLEOTIDE SEQUENCE</scope>
</reference>
<evidence type="ECO:0000313" key="2">
    <source>
        <dbReference type="Proteomes" id="UP001497522"/>
    </source>
</evidence>
<gene>
    <name evidence="1" type="ORF">CSSPJE1EN2_LOCUS3959</name>
</gene>
<proteinExistence type="predicted"/>
<keyword evidence="2" id="KW-1185">Reference proteome</keyword>